<dbReference type="AlphaFoldDB" id="A0A512L6B2"/>
<feature type="domain" description="Glycosyltransferase 2-like" evidence="4">
    <location>
        <begin position="10"/>
        <end position="168"/>
    </location>
</feature>
<evidence type="ECO:0000259" key="4">
    <source>
        <dbReference type="Pfam" id="PF00535"/>
    </source>
</evidence>
<name>A0A512L6B2_9PROT</name>
<keyword evidence="6" id="KW-1185">Reference proteome</keyword>
<protein>
    <recommendedName>
        <fullName evidence="4">Glycosyltransferase 2-like domain-containing protein</fullName>
    </recommendedName>
</protein>
<proteinExistence type="inferred from homology"/>
<comment type="caution">
    <text evidence="5">The sequence shown here is derived from an EMBL/GenBank/DDBJ whole genome shotgun (WGS) entry which is preliminary data.</text>
</comment>
<evidence type="ECO:0000256" key="3">
    <source>
        <dbReference type="ARBA" id="ARBA00022679"/>
    </source>
</evidence>
<dbReference type="EMBL" id="BKAD01000010">
    <property type="protein sequence ID" value="GEP30015.1"/>
    <property type="molecule type" value="Genomic_DNA"/>
</dbReference>
<dbReference type="PANTHER" id="PTHR43179">
    <property type="entry name" value="RHAMNOSYLTRANSFERASE WBBL"/>
    <property type="match status" value="1"/>
</dbReference>
<sequence>MTQYNNQVDVIILSWNRVDDTIAAIASTNEQVDVDKRILIVDQGSESENLRRIEHFLRDIPCAELNKLGKNVGVAGGRNIAAGMGNAPYIVALDSDAVFADSRMLARAVAHMDAAPQLCAIGFRIVNFFNGENDATSWDYPAAGCHPDKRFATTRFIGAGHAIRRSTFESVGAYDERLFFCGEEIDLCYRMLNTGLRIEYVPEIAIRHKVAPEHRVFWGKGRYFYTVRNSMYTKYKYGESTFRLGAAALAFLIKGYANRIPGEALRAFKASFAMCRAFKNSVHDKHAYQLSAETRSYILSCEPWRKDGVFSKLRRQFVGLPHQD</sequence>
<dbReference type="RefSeq" id="WP_147071677.1">
    <property type="nucleotide sequence ID" value="NZ_AP021884.1"/>
</dbReference>
<keyword evidence="3" id="KW-0808">Transferase</keyword>
<dbReference type="OrthoDB" id="9771846at2"/>
<gene>
    <name evidence="5" type="ORF">TPL01_11530</name>
</gene>
<dbReference type="PANTHER" id="PTHR43179:SF12">
    <property type="entry name" value="GALACTOFURANOSYLTRANSFERASE GLFT2"/>
    <property type="match status" value="1"/>
</dbReference>
<dbReference type="Proteomes" id="UP000321337">
    <property type="component" value="Unassembled WGS sequence"/>
</dbReference>
<dbReference type="GO" id="GO:0016757">
    <property type="term" value="F:glycosyltransferase activity"/>
    <property type="evidence" value="ECO:0007669"/>
    <property type="project" value="UniProtKB-KW"/>
</dbReference>
<evidence type="ECO:0000313" key="5">
    <source>
        <dbReference type="EMBL" id="GEP30015.1"/>
    </source>
</evidence>
<dbReference type="InterPro" id="IPR029044">
    <property type="entry name" value="Nucleotide-diphossugar_trans"/>
</dbReference>
<dbReference type="Pfam" id="PF00535">
    <property type="entry name" value="Glycos_transf_2"/>
    <property type="match status" value="1"/>
</dbReference>
<evidence type="ECO:0000256" key="1">
    <source>
        <dbReference type="ARBA" id="ARBA00006739"/>
    </source>
</evidence>
<dbReference type="InterPro" id="IPR001173">
    <property type="entry name" value="Glyco_trans_2-like"/>
</dbReference>
<dbReference type="SUPFAM" id="SSF53448">
    <property type="entry name" value="Nucleotide-diphospho-sugar transferases"/>
    <property type="match status" value="1"/>
</dbReference>
<accession>A0A512L6B2</accession>
<organism evidence="5 6">
    <name type="scientific">Sulfuriferula plumbiphila</name>
    <dbReference type="NCBI Taxonomy" id="171865"/>
    <lineage>
        <taxon>Bacteria</taxon>
        <taxon>Pseudomonadati</taxon>
        <taxon>Pseudomonadota</taxon>
        <taxon>Betaproteobacteria</taxon>
        <taxon>Nitrosomonadales</taxon>
        <taxon>Sulfuricellaceae</taxon>
        <taxon>Sulfuriferula</taxon>
    </lineage>
</organism>
<evidence type="ECO:0000313" key="6">
    <source>
        <dbReference type="Proteomes" id="UP000321337"/>
    </source>
</evidence>
<comment type="similarity">
    <text evidence="1">Belongs to the glycosyltransferase 2 family.</text>
</comment>
<reference evidence="5 6" key="1">
    <citation type="submission" date="2019-07" db="EMBL/GenBank/DDBJ databases">
        <title>Whole genome shotgun sequence of Thiobacillus plumbophilus NBRC 107929.</title>
        <authorList>
            <person name="Hosoyama A."/>
            <person name="Uohara A."/>
            <person name="Ohji S."/>
            <person name="Ichikawa N."/>
        </authorList>
    </citation>
    <scope>NUCLEOTIDE SEQUENCE [LARGE SCALE GENOMIC DNA]</scope>
    <source>
        <strain evidence="5 6">NBRC 107929</strain>
    </source>
</reference>
<dbReference type="Gene3D" id="3.90.550.10">
    <property type="entry name" value="Spore Coat Polysaccharide Biosynthesis Protein SpsA, Chain A"/>
    <property type="match status" value="1"/>
</dbReference>
<keyword evidence="2" id="KW-0328">Glycosyltransferase</keyword>
<evidence type="ECO:0000256" key="2">
    <source>
        <dbReference type="ARBA" id="ARBA00022676"/>
    </source>
</evidence>